<reference evidence="2 3" key="1">
    <citation type="submission" date="2020-02" db="EMBL/GenBank/DDBJ databases">
        <title>Partial ammonium oxidation to N2 by heterotrophic bacteria.</title>
        <authorList>
            <person name="Wu M."/>
        </authorList>
    </citation>
    <scope>NUCLEOTIDE SEQUENCE [LARGE SCALE GENOMIC DNA]</scope>
    <source>
        <strain evidence="2 3">HO-1</strain>
    </source>
</reference>
<evidence type="ECO:0008006" key="4">
    <source>
        <dbReference type="Google" id="ProtNLM"/>
    </source>
</evidence>
<protein>
    <recommendedName>
        <fullName evidence="4">Lipoprotein</fullName>
    </recommendedName>
</protein>
<evidence type="ECO:0000256" key="1">
    <source>
        <dbReference type="SAM" id="SignalP"/>
    </source>
</evidence>
<accession>A0ABX8SRP9</accession>
<keyword evidence="1" id="KW-0732">Signal</keyword>
<keyword evidence="3" id="KW-1185">Reference proteome</keyword>
<evidence type="ECO:0000313" key="3">
    <source>
        <dbReference type="Proteomes" id="UP000826050"/>
    </source>
</evidence>
<dbReference type="Proteomes" id="UP000826050">
    <property type="component" value="Chromosome"/>
</dbReference>
<proteinExistence type="predicted"/>
<sequence>MRILMLVPAFLLAACQSAVPTEKVGSYAWLEKVDRQLAVSDGQGHGPDYASQEWCNVVHFRLYGQIAETPVPCDQAWMEQVDQQLKKR</sequence>
<feature type="chain" id="PRO_5045895141" description="Lipoprotein" evidence="1">
    <location>
        <begin position="21"/>
        <end position="88"/>
    </location>
</feature>
<name>A0ABX8SRP9_9BURK</name>
<feature type="signal peptide" evidence="1">
    <location>
        <begin position="1"/>
        <end position="20"/>
    </location>
</feature>
<evidence type="ECO:0000313" key="2">
    <source>
        <dbReference type="EMBL" id="QXX78708.1"/>
    </source>
</evidence>
<gene>
    <name evidence="2" type="ORF">FE795_06565</name>
</gene>
<dbReference type="RefSeq" id="WP_100214838.1">
    <property type="nucleotide sequence ID" value="NZ_CP049362.1"/>
</dbReference>
<organism evidence="2 3">
    <name type="scientific">Alcaligenes ammonioxydans</name>
    <dbReference type="NCBI Taxonomy" id="2582914"/>
    <lineage>
        <taxon>Bacteria</taxon>
        <taxon>Pseudomonadati</taxon>
        <taxon>Pseudomonadota</taxon>
        <taxon>Betaproteobacteria</taxon>
        <taxon>Burkholderiales</taxon>
        <taxon>Alcaligenaceae</taxon>
        <taxon>Alcaligenes</taxon>
    </lineage>
</organism>
<dbReference type="PROSITE" id="PS51257">
    <property type="entry name" value="PROKAR_LIPOPROTEIN"/>
    <property type="match status" value="1"/>
</dbReference>
<dbReference type="EMBL" id="CP049362">
    <property type="protein sequence ID" value="QXX78708.1"/>
    <property type="molecule type" value="Genomic_DNA"/>
</dbReference>